<dbReference type="AlphaFoldDB" id="A0A0V1L8S7"/>
<evidence type="ECO:0000313" key="1">
    <source>
        <dbReference type="EMBL" id="KRZ55951.1"/>
    </source>
</evidence>
<keyword evidence="2" id="KW-1185">Reference proteome</keyword>
<sequence>MMLVLNAMCKEKLLIIIIGKLNQLMDKHHLDNGALSGIHYARCTNPNSNGTLMHFKKDVKKTETRE</sequence>
<evidence type="ECO:0000313" key="2">
    <source>
        <dbReference type="Proteomes" id="UP000054721"/>
    </source>
</evidence>
<reference evidence="1 2" key="1">
    <citation type="submission" date="2015-05" db="EMBL/GenBank/DDBJ databases">
        <title>Evolution of Trichinella species and genotypes.</title>
        <authorList>
            <person name="Korhonen P.K."/>
            <person name="Edoardo P."/>
            <person name="Giuseppe L.R."/>
            <person name="Gasser R.B."/>
        </authorList>
    </citation>
    <scope>NUCLEOTIDE SEQUENCE [LARGE SCALE GENOMIC DNA]</scope>
    <source>
        <strain evidence="1">ISS10</strain>
    </source>
</reference>
<accession>A0A0V1L8S7</accession>
<dbReference type="Proteomes" id="UP000054721">
    <property type="component" value="Unassembled WGS sequence"/>
</dbReference>
<proteinExistence type="predicted"/>
<protein>
    <submittedName>
        <fullName evidence="1">Uncharacterized protein</fullName>
    </submittedName>
</protein>
<comment type="caution">
    <text evidence="1">The sequence shown here is derived from an EMBL/GenBank/DDBJ whole genome shotgun (WGS) entry which is preliminary data.</text>
</comment>
<organism evidence="1 2">
    <name type="scientific">Trichinella nativa</name>
    <dbReference type="NCBI Taxonomy" id="6335"/>
    <lineage>
        <taxon>Eukaryota</taxon>
        <taxon>Metazoa</taxon>
        <taxon>Ecdysozoa</taxon>
        <taxon>Nematoda</taxon>
        <taxon>Enoplea</taxon>
        <taxon>Dorylaimia</taxon>
        <taxon>Trichinellida</taxon>
        <taxon>Trichinellidae</taxon>
        <taxon>Trichinella</taxon>
    </lineage>
</organism>
<dbReference type="EMBL" id="JYDW01000104">
    <property type="protein sequence ID" value="KRZ55951.1"/>
    <property type="molecule type" value="Genomic_DNA"/>
</dbReference>
<gene>
    <name evidence="1" type="ORF">T02_343</name>
</gene>
<name>A0A0V1L8S7_9BILA</name>